<dbReference type="SUPFAM" id="SSF54695">
    <property type="entry name" value="POZ domain"/>
    <property type="match status" value="1"/>
</dbReference>
<dbReference type="Proteomes" id="UP000030762">
    <property type="component" value="Unassembled WGS sequence"/>
</dbReference>
<dbReference type="eggNOG" id="KOG2714">
    <property type="taxonomic scope" value="Eukaryota"/>
</dbReference>
<dbReference type="PANTHER" id="PTHR14499:SF136">
    <property type="entry name" value="GH08630P"/>
    <property type="match status" value="1"/>
</dbReference>
<sequence length="344" mass="38191">MVDGLTLRDRCAALQASVATLLLETPSNTFGQLADEMAAIASDMATKEAALHLQEARIDAKLELLAEIAATKTTLQEPIKASVRAEDPTLRKIVTLNVGGTLFTTARETLLRTRGSYFDAMLSSEHWLPNEKGEYFLDVDPSTFARVIKYLRSGALDVSGLSAADKTELWEMFDYLQIKWPVRVSTSIEAPRLHWDSSHCSEFISLDENNMQATSSKIVRANVLGSMPVTTFAVRVHLGDNVEVGFLPRHQFSPKASECGWYFHCETGTIRSRGVRLTEPSISLETGYRSVFLQVTWHRDQERISFAADGVPLSIGLQDVPTDVPLYPFARFSMCDTSVKLLPV</sequence>
<dbReference type="Pfam" id="PF02214">
    <property type="entry name" value="BTB_2"/>
    <property type="match status" value="1"/>
</dbReference>
<proteinExistence type="predicted"/>
<dbReference type="GO" id="GO:0051260">
    <property type="term" value="P:protein homooligomerization"/>
    <property type="evidence" value="ECO:0007669"/>
    <property type="project" value="InterPro"/>
</dbReference>
<dbReference type="OMA" id="KTELWEM"/>
<dbReference type="GeneID" id="19945712"/>
<keyword evidence="3" id="KW-1185">Reference proteome</keyword>
<accession>T0QRN6</accession>
<protein>
    <recommendedName>
        <fullName evidence="1">BTB domain-containing protein</fullName>
    </recommendedName>
</protein>
<dbReference type="PANTHER" id="PTHR14499">
    <property type="entry name" value="POTASSIUM CHANNEL TETRAMERIZATION DOMAIN-CONTAINING"/>
    <property type="match status" value="1"/>
</dbReference>
<name>T0QRN6_SAPDV</name>
<feature type="domain" description="BTB" evidence="1">
    <location>
        <begin position="92"/>
        <end position="160"/>
    </location>
</feature>
<dbReference type="EMBL" id="JH767144">
    <property type="protein sequence ID" value="EQC37381.1"/>
    <property type="molecule type" value="Genomic_DNA"/>
</dbReference>
<dbReference type="RefSeq" id="XP_008608901.1">
    <property type="nucleotide sequence ID" value="XM_008610679.1"/>
</dbReference>
<organism evidence="2 3">
    <name type="scientific">Saprolegnia diclina (strain VS20)</name>
    <dbReference type="NCBI Taxonomy" id="1156394"/>
    <lineage>
        <taxon>Eukaryota</taxon>
        <taxon>Sar</taxon>
        <taxon>Stramenopiles</taxon>
        <taxon>Oomycota</taxon>
        <taxon>Saprolegniomycetes</taxon>
        <taxon>Saprolegniales</taxon>
        <taxon>Saprolegniaceae</taxon>
        <taxon>Saprolegnia</taxon>
    </lineage>
</organism>
<dbReference type="SMART" id="SM00225">
    <property type="entry name" value="BTB"/>
    <property type="match status" value="1"/>
</dbReference>
<dbReference type="PROSITE" id="PS50097">
    <property type="entry name" value="BTB"/>
    <property type="match status" value="1"/>
</dbReference>
<evidence type="ECO:0000259" key="1">
    <source>
        <dbReference type="PROSITE" id="PS50097"/>
    </source>
</evidence>
<dbReference type="Gene3D" id="3.30.710.10">
    <property type="entry name" value="Potassium Channel Kv1.1, Chain A"/>
    <property type="match status" value="1"/>
</dbReference>
<evidence type="ECO:0000313" key="3">
    <source>
        <dbReference type="Proteomes" id="UP000030762"/>
    </source>
</evidence>
<dbReference type="VEuPathDB" id="FungiDB:SDRG_04985"/>
<reference evidence="2 3" key="1">
    <citation type="submission" date="2012-04" db="EMBL/GenBank/DDBJ databases">
        <title>The Genome Sequence of Saprolegnia declina VS20.</title>
        <authorList>
            <consortium name="The Broad Institute Genome Sequencing Platform"/>
            <person name="Russ C."/>
            <person name="Nusbaum C."/>
            <person name="Tyler B."/>
            <person name="van West P."/>
            <person name="Dieguez-Uribeondo J."/>
            <person name="de Bruijn I."/>
            <person name="Tripathy S."/>
            <person name="Jiang R."/>
            <person name="Young S.K."/>
            <person name="Zeng Q."/>
            <person name="Gargeya S."/>
            <person name="Fitzgerald M."/>
            <person name="Haas B."/>
            <person name="Abouelleil A."/>
            <person name="Alvarado L."/>
            <person name="Arachchi H.M."/>
            <person name="Berlin A."/>
            <person name="Chapman S.B."/>
            <person name="Goldberg J."/>
            <person name="Griggs A."/>
            <person name="Gujja S."/>
            <person name="Hansen M."/>
            <person name="Howarth C."/>
            <person name="Imamovic A."/>
            <person name="Larimer J."/>
            <person name="McCowen C."/>
            <person name="Montmayeur A."/>
            <person name="Murphy C."/>
            <person name="Neiman D."/>
            <person name="Pearson M."/>
            <person name="Priest M."/>
            <person name="Roberts A."/>
            <person name="Saif S."/>
            <person name="Shea T."/>
            <person name="Sisk P."/>
            <person name="Sykes S."/>
            <person name="Wortman J."/>
            <person name="Nusbaum C."/>
            <person name="Birren B."/>
        </authorList>
    </citation>
    <scope>NUCLEOTIDE SEQUENCE [LARGE SCALE GENOMIC DNA]</scope>
    <source>
        <strain evidence="2 3">VS20</strain>
    </source>
</reference>
<gene>
    <name evidence="2" type="ORF">SDRG_04985</name>
</gene>
<evidence type="ECO:0000313" key="2">
    <source>
        <dbReference type="EMBL" id="EQC37381.1"/>
    </source>
</evidence>
<dbReference type="InterPro" id="IPR043136">
    <property type="entry name" value="B30.2/SPRY_sf"/>
</dbReference>
<dbReference type="Gene3D" id="2.60.120.920">
    <property type="match status" value="1"/>
</dbReference>
<dbReference type="InterPro" id="IPR000210">
    <property type="entry name" value="BTB/POZ_dom"/>
</dbReference>
<dbReference type="InterPro" id="IPR011333">
    <property type="entry name" value="SKP1/BTB/POZ_sf"/>
</dbReference>
<dbReference type="InParanoid" id="T0QRN6"/>
<dbReference type="SUPFAM" id="SSF49899">
    <property type="entry name" value="Concanavalin A-like lectins/glucanases"/>
    <property type="match status" value="1"/>
</dbReference>
<dbReference type="OrthoDB" id="79493at2759"/>
<dbReference type="InterPro" id="IPR013320">
    <property type="entry name" value="ConA-like_dom_sf"/>
</dbReference>
<dbReference type="AlphaFoldDB" id="T0QRN6"/>
<dbReference type="InterPro" id="IPR003131">
    <property type="entry name" value="T1-type_BTB"/>
</dbReference>